<name>A0A1B8TUA7_9FLAO</name>
<keyword evidence="1" id="KW-0808">Transferase</keyword>
<dbReference type="Proteomes" id="UP000092584">
    <property type="component" value="Unassembled WGS sequence"/>
</dbReference>
<dbReference type="SUPFAM" id="SSF53335">
    <property type="entry name" value="S-adenosyl-L-methionine-dependent methyltransferases"/>
    <property type="match status" value="1"/>
</dbReference>
<comment type="caution">
    <text evidence="1">The sequence shown here is derived from an EMBL/GenBank/DDBJ whole genome shotgun (WGS) entry which is preliminary data.</text>
</comment>
<dbReference type="InterPro" id="IPR029063">
    <property type="entry name" value="SAM-dependent_MTases_sf"/>
</dbReference>
<keyword evidence="1" id="KW-0489">Methyltransferase</keyword>
<sequence>MYSRINFFKEAVKNIKTLGTIAPSSRFLSKKMLRKIDFQKAEVLVELGPGNGAITNYILESLAPNATLICFEINDNFYHQLKKINHPQLIVLKACAEKIEEELAKLNIYKVPYIISSLPLTIIPDEVSDEILKKSFNILENNGTFIQYQYSLTYYKKLKKVFKDAILLEFEPLNIPPAFIYHCKKVK</sequence>
<dbReference type="Gene3D" id="3.40.50.150">
    <property type="entry name" value="Vaccinia Virus protein VP39"/>
    <property type="match status" value="1"/>
</dbReference>
<proteinExistence type="predicted"/>
<keyword evidence="2" id="KW-1185">Reference proteome</keyword>
<dbReference type="CDD" id="cd02440">
    <property type="entry name" value="AdoMet_MTases"/>
    <property type="match status" value="1"/>
</dbReference>
<reference evidence="2" key="1">
    <citation type="submission" date="2016-02" db="EMBL/GenBank/DDBJ databases">
        <authorList>
            <person name="Shin S.-K."/>
            <person name="Yi H."/>
            <person name="Kim E."/>
        </authorList>
    </citation>
    <scope>NUCLEOTIDE SEQUENCE [LARGE SCALE GENOMIC DNA]</scope>
    <source>
        <strain evidence="2">LPB0003</strain>
    </source>
</reference>
<protein>
    <submittedName>
        <fullName evidence="1">Ribosomal RNA adenine dimethylase</fullName>
    </submittedName>
</protein>
<dbReference type="OrthoDB" id="9805585at2"/>
<dbReference type="KEGG" id="pob:LPB03_12955"/>
<dbReference type="EMBL" id="LSFM01000023">
    <property type="protein sequence ID" value="OBY63035.1"/>
    <property type="molecule type" value="Genomic_DNA"/>
</dbReference>
<accession>A0A1B8TUA7</accession>
<evidence type="ECO:0000313" key="2">
    <source>
        <dbReference type="Proteomes" id="UP000092584"/>
    </source>
</evidence>
<gene>
    <name evidence="1" type="ORF">LPB3_12970</name>
</gene>
<dbReference type="AlphaFoldDB" id="A0A1B8TUA7"/>
<evidence type="ECO:0000313" key="1">
    <source>
        <dbReference type="EMBL" id="OBY63035.1"/>
    </source>
</evidence>
<organism evidence="1 2">
    <name type="scientific">Polaribacter vadi</name>
    <dbReference type="NCBI Taxonomy" id="1774273"/>
    <lineage>
        <taxon>Bacteria</taxon>
        <taxon>Pseudomonadati</taxon>
        <taxon>Bacteroidota</taxon>
        <taxon>Flavobacteriia</taxon>
        <taxon>Flavobacteriales</taxon>
        <taxon>Flavobacteriaceae</taxon>
    </lineage>
</organism>
<dbReference type="STRING" id="1774273.LPB03_12955"/>
<dbReference type="GO" id="GO:0032259">
    <property type="term" value="P:methylation"/>
    <property type="evidence" value="ECO:0007669"/>
    <property type="project" value="UniProtKB-KW"/>
</dbReference>
<dbReference type="GO" id="GO:0008168">
    <property type="term" value="F:methyltransferase activity"/>
    <property type="evidence" value="ECO:0007669"/>
    <property type="project" value="UniProtKB-KW"/>
</dbReference>